<reference evidence="3 4" key="1">
    <citation type="submission" date="2019-04" db="EMBL/GenBank/DDBJ databases">
        <title>Aspergillus burnettii sp. nov., novel species from soil in southeast Queensland.</title>
        <authorList>
            <person name="Gilchrist C.L.M."/>
            <person name="Pitt J.I."/>
            <person name="Lange L."/>
            <person name="Lacey H.J."/>
            <person name="Vuong D."/>
            <person name="Midgley D.J."/>
            <person name="Greenfield P."/>
            <person name="Bradbury M."/>
            <person name="Lacey E."/>
            <person name="Busk P.K."/>
            <person name="Pilgaard B."/>
            <person name="Chooi Y.H."/>
            <person name="Piggott A.M."/>
        </authorList>
    </citation>
    <scope>NUCLEOTIDE SEQUENCE [LARGE SCALE GENOMIC DNA]</scope>
    <source>
        <strain evidence="3 4">FRR 5400</strain>
    </source>
</reference>
<evidence type="ECO:0000256" key="2">
    <source>
        <dbReference type="SAM" id="MobiDB-lite"/>
    </source>
</evidence>
<feature type="compositionally biased region" description="Polar residues" evidence="2">
    <location>
        <begin position="51"/>
        <end position="80"/>
    </location>
</feature>
<dbReference type="GO" id="GO:0030289">
    <property type="term" value="C:protein phosphatase 4 complex"/>
    <property type="evidence" value="ECO:0007669"/>
    <property type="project" value="InterPro"/>
</dbReference>
<dbReference type="PANTHER" id="PTHR16487">
    <property type="entry name" value="PPP4R2-RELATED PROTEIN"/>
    <property type="match status" value="1"/>
</dbReference>
<feature type="compositionally biased region" description="Basic and acidic residues" evidence="2">
    <location>
        <begin position="362"/>
        <end position="379"/>
    </location>
</feature>
<dbReference type="AlphaFoldDB" id="A0A8H6E973"/>
<dbReference type="Pfam" id="PF09184">
    <property type="entry name" value="PPP4R2"/>
    <property type="match status" value="1"/>
</dbReference>
<accession>A0A8H6E973</accession>
<sequence>MLDEETLETVANGGLMDVEKWPGMVEPLIERLEYIVYNVFPMPQVPPEPTPITQQQSPSNLTTSFLQEPNSIPSSSNKENANPAGAQASAQSTEPSIPPPSSSEPIPNSQPQSSAIPTLPTPVQLLLDSSRSSLRSLFNTKPPHTIQRLAELIIRPNRHYKTLPAYLRAVDRVVSVTSTADVFPLQMHAGTDKTNGILNGVESGPMFSDHALGSDESLGGALLTPIPWLSSVTSPEAEGETGALLSGDHGTMSETPAQQQSLQETTTAEDAALPTSSAVENGAMEDTSPQQTDTSEEVPHARGPRTLGIEDMGLQDGKGVEMTLESQGGINDPTEQNGQPQNDGGQDPSKENADGDGDITLDDAKNASDEAKGEEQSQS</sequence>
<protein>
    <recommendedName>
        <fullName evidence="5">Protein phosphatase 4 core regulatory subunit R2</fullName>
    </recommendedName>
</protein>
<proteinExistence type="inferred from homology"/>
<dbReference type="GO" id="GO:0005737">
    <property type="term" value="C:cytoplasm"/>
    <property type="evidence" value="ECO:0007669"/>
    <property type="project" value="TreeGrafter"/>
</dbReference>
<dbReference type="Proteomes" id="UP000541154">
    <property type="component" value="Unassembled WGS sequence"/>
</dbReference>
<dbReference type="PANTHER" id="PTHR16487:SF0">
    <property type="entry name" value="PROTEIN PHOSPHATASE 4 REGULATORY SUBUNIT 2-RELATED"/>
    <property type="match status" value="1"/>
</dbReference>
<feature type="compositionally biased region" description="Polar residues" evidence="2">
    <location>
        <begin position="324"/>
        <end position="335"/>
    </location>
</feature>
<evidence type="ECO:0000313" key="4">
    <source>
        <dbReference type="Proteomes" id="UP000541154"/>
    </source>
</evidence>
<feature type="compositionally biased region" description="Polar residues" evidence="2">
    <location>
        <begin position="252"/>
        <end position="279"/>
    </location>
</feature>
<feature type="compositionally biased region" description="Low complexity" evidence="2">
    <location>
        <begin position="103"/>
        <end position="114"/>
    </location>
</feature>
<evidence type="ECO:0000313" key="3">
    <source>
        <dbReference type="EMBL" id="KAF5862560.1"/>
    </source>
</evidence>
<dbReference type="GO" id="GO:0005634">
    <property type="term" value="C:nucleus"/>
    <property type="evidence" value="ECO:0007669"/>
    <property type="project" value="TreeGrafter"/>
</dbReference>
<comment type="similarity">
    <text evidence="1">Belongs to the PPP4R2 family.</text>
</comment>
<feature type="region of interest" description="Disordered" evidence="2">
    <location>
        <begin position="232"/>
        <end position="379"/>
    </location>
</feature>
<evidence type="ECO:0000256" key="1">
    <source>
        <dbReference type="ARBA" id="ARBA00009207"/>
    </source>
</evidence>
<feature type="region of interest" description="Disordered" evidence="2">
    <location>
        <begin position="47"/>
        <end position="118"/>
    </location>
</feature>
<dbReference type="GO" id="GO:0019888">
    <property type="term" value="F:protein phosphatase regulator activity"/>
    <property type="evidence" value="ECO:0007669"/>
    <property type="project" value="InterPro"/>
</dbReference>
<gene>
    <name evidence="3" type="ORF">ETB97_011557</name>
</gene>
<dbReference type="EMBL" id="SPNV01000071">
    <property type="protein sequence ID" value="KAF5862560.1"/>
    <property type="molecule type" value="Genomic_DNA"/>
</dbReference>
<name>A0A8H6E973_PETAA</name>
<feature type="compositionally biased region" description="Low complexity" evidence="2">
    <location>
        <begin position="336"/>
        <end position="347"/>
    </location>
</feature>
<evidence type="ECO:0008006" key="5">
    <source>
        <dbReference type="Google" id="ProtNLM"/>
    </source>
</evidence>
<keyword evidence="4" id="KW-1185">Reference proteome</keyword>
<organism evidence="3 4">
    <name type="scientific">Petromyces alliaceus</name>
    <name type="common">Aspergillus alliaceus</name>
    <dbReference type="NCBI Taxonomy" id="209559"/>
    <lineage>
        <taxon>Eukaryota</taxon>
        <taxon>Fungi</taxon>
        <taxon>Dikarya</taxon>
        <taxon>Ascomycota</taxon>
        <taxon>Pezizomycotina</taxon>
        <taxon>Eurotiomycetes</taxon>
        <taxon>Eurotiomycetidae</taxon>
        <taxon>Eurotiales</taxon>
        <taxon>Aspergillaceae</taxon>
        <taxon>Aspergillus</taxon>
        <taxon>Aspergillus subgen. Circumdati</taxon>
    </lineage>
</organism>
<dbReference type="InterPro" id="IPR015267">
    <property type="entry name" value="PPP4R2"/>
</dbReference>
<comment type="caution">
    <text evidence="3">The sequence shown here is derived from an EMBL/GenBank/DDBJ whole genome shotgun (WGS) entry which is preliminary data.</text>
</comment>